<feature type="domain" description="Calcineurin-like phosphoesterase" evidence="5">
    <location>
        <begin position="1"/>
        <end position="149"/>
    </location>
</feature>
<protein>
    <recommendedName>
        <fullName evidence="2 3">Vacuolar protein sorting-associated protein 29</fullName>
    </recommendedName>
</protein>
<evidence type="ECO:0000313" key="6">
    <source>
        <dbReference type="EMBL" id="CDO94248.1"/>
    </source>
</evidence>
<gene>
    <name evidence="6" type="ORF">KLDO_g2521</name>
</gene>
<dbReference type="PANTHER" id="PTHR11124">
    <property type="entry name" value="VACUOLAR SORTING PROTEIN VPS29"/>
    <property type="match status" value="1"/>
</dbReference>
<dbReference type="OrthoDB" id="10258130at2759"/>
<evidence type="ECO:0000256" key="4">
    <source>
        <dbReference type="SAM" id="MobiDB-lite"/>
    </source>
</evidence>
<dbReference type="EMBL" id="CCBQ010000037">
    <property type="protein sequence ID" value="CDO94248.1"/>
    <property type="molecule type" value="Genomic_DNA"/>
</dbReference>
<dbReference type="AlphaFoldDB" id="A0A0A8L5Y5"/>
<dbReference type="Gene3D" id="3.60.21.10">
    <property type="match status" value="2"/>
</dbReference>
<organism evidence="6 7">
    <name type="scientific">Kluyveromyces dobzhanskii CBS 2104</name>
    <dbReference type="NCBI Taxonomy" id="1427455"/>
    <lineage>
        <taxon>Eukaryota</taxon>
        <taxon>Fungi</taxon>
        <taxon>Dikarya</taxon>
        <taxon>Ascomycota</taxon>
        <taxon>Saccharomycotina</taxon>
        <taxon>Saccharomycetes</taxon>
        <taxon>Saccharomycetales</taxon>
        <taxon>Saccharomycetaceae</taxon>
        <taxon>Kluyveromyces</taxon>
    </lineage>
</organism>
<keyword evidence="7" id="KW-1185">Reference proteome</keyword>
<evidence type="ECO:0000313" key="7">
    <source>
        <dbReference type="Proteomes" id="UP000031516"/>
    </source>
</evidence>
<dbReference type="NCBIfam" id="TIGR00040">
    <property type="entry name" value="yfcE"/>
    <property type="match status" value="1"/>
</dbReference>
<sequence>MLLLALSDAHIPERAIDVPLKFKKLLNVPNKIQQVALLGNCNKSASFLKFINGVSENVVYVRGEFDPTTITTPKNSVEELPLNTVIVQGSFRIGCCSSYTLVPKNDPLSLLTLARQLDVDILLWGGTHNVEAYTLEGKFFINPGSCTGAFSTDWVQEDVIENYKTGVHRDSTQTTTTDTDEQQVEQKEEKKEEESLQESGKNDEEKTESTEINSNSVRNPELNENEGDSSDDEFDDIDINGGGIPSFCLLDIQDITCTLYIYTFVDNEVKVDKVVYQKD</sequence>
<dbReference type="InterPro" id="IPR000979">
    <property type="entry name" value="Phosphodiesterase_MJ0936/Vps29"/>
</dbReference>
<dbReference type="InterPro" id="IPR024654">
    <property type="entry name" value="Calcineurin-like_PHP_lpxH"/>
</dbReference>
<feature type="compositionally biased region" description="Basic and acidic residues" evidence="4">
    <location>
        <begin position="184"/>
        <end position="209"/>
    </location>
</feature>
<reference evidence="6 7" key="1">
    <citation type="submission" date="2014-03" db="EMBL/GenBank/DDBJ databases">
        <title>The genome of Kluyveromyces dobzhanskii.</title>
        <authorList>
            <person name="Nystedt B."/>
            <person name="Astrom S."/>
        </authorList>
    </citation>
    <scope>NUCLEOTIDE SEQUENCE [LARGE SCALE GENOMIC DNA]</scope>
    <source>
        <strain evidence="6 7">CBS 2104</strain>
    </source>
</reference>
<evidence type="ECO:0000259" key="5">
    <source>
        <dbReference type="Pfam" id="PF12850"/>
    </source>
</evidence>
<name>A0A0A8L5Y5_9SACH</name>
<evidence type="ECO:0000256" key="2">
    <source>
        <dbReference type="ARBA" id="ARBA00017767"/>
    </source>
</evidence>
<proteinExistence type="inferred from homology"/>
<evidence type="ECO:0000256" key="1">
    <source>
        <dbReference type="ARBA" id="ARBA00005945"/>
    </source>
</evidence>
<feature type="compositionally biased region" description="Acidic residues" evidence="4">
    <location>
        <begin position="223"/>
        <end position="238"/>
    </location>
</feature>
<dbReference type="InterPro" id="IPR029052">
    <property type="entry name" value="Metallo-depent_PP-like"/>
</dbReference>
<dbReference type="Pfam" id="PF12850">
    <property type="entry name" value="Metallophos_2"/>
    <property type="match status" value="1"/>
</dbReference>
<comment type="similarity">
    <text evidence="1 3">Belongs to the VPS29 family.</text>
</comment>
<accession>A0A0A8L5Y5</accession>
<comment type="caution">
    <text evidence="6">The sequence shown here is derived from an EMBL/GenBank/DDBJ whole genome shotgun (WGS) entry which is preliminary data.</text>
</comment>
<dbReference type="SUPFAM" id="SSF56300">
    <property type="entry name" value="Metallo-dependent phosphatases"/>
    <property type="match status" value="1"/>
</dbReference>
<feature type="region of interest" description="Disordered" evidence="4">
    <location>
        <begin position="166"/>
        <end position="238"/>
    </location>
</feature>
<dbReference type="Proteomes" id="UP000031516">
    <property type="component" value="Unassembled WGS sequence"/>
</dbReference>
<evidence type="ECO:0000256" key="3">
    <source>
        <dbReference type="RuleBase" id="RU362040"/>
    </source>
</evidence>